<dbReference type="Pfam" id="PF05936">
    <property type="entry name" value="T6SS_VasE"/>
    <property type="match status" value="1"/>
</dbReference>
<organism evidence="1 2">
    <name type="scientific">Robbsia betulipollinis</name>
    <dbReference type="NCBI Taxonomy" id="2981849"/>
    <lineage>
        <taxon>Bacteria</taxon>
        <taxon>Pseudomonadati</taxon>
        <taxon>Pseudomonadota</taxon>
        <taxon>Betaproteobacteria</taxon>
        <taxon>Burkholderiales</taxon>
        <taxon>Burkholderiaceae</taxon>
        <taxon>Robbsia</taxon>
    </lineage>
</organism>
<comment type="caution">
    <text evidence="1">The sequence shown here is derived from an EMBL/GenBank/DDBJ whole genome shotgun (WGS) entry which is preliminary data.</text>
</comment>
<dbReference type="PANTHER" id="PTHR35566">
    <property type="entry name" value="BLR3599 PROTEIN"/>
    <property type="match status" value="1"/>
</dbReference>
<dbReference type="PANTHER" id="PTHR35566:SF1">
    <property type="entry name" value="TYPE VI SECRETION SYSTEM BASEPLATE COMPONENT TSSK1"/>
    <property type="match status" value="1"/>
</dbReference>
<keyword evidence="2" id="KW-1185">Reference proteome</keyword>
<dbReference type="RefSeq" id="WP_267848270.1">
    <property type="nucleotide sequence ID" value="NZ_JAPMXC010000003.1"/>
</dbReference>
<dbReference type="EMBL" id="JAPMXC010000003">
    <property type="protein sequence ID" value="MCY0388386.1"/>
    <property type="molecule type" value="Genomic_DNA"/>
</dbReference>
<dbReference type="NCBIfam" id="TIGR03353">
    <property type="entry name" value="VI_chp_4"/>
    <property type="match status" value="1"/>
</dbReference>
<accession>A0ABT3ZPB8</accession>
<dbReference type="InterPro" id="IPR010263">
    <property type="entry name" value="T6SS_TssK"/>
</dbReference>
<dbReference type="Proteomes" id="UP001082899">
    <property type="component" value="Unassembled WGS sequence"/>
</dbReference>
<name>A0ABT3ZPB8_9BURK</name>
<protein>
    <submittedName>
        <fullName evidence="1">Type VI secretion system baseplate subunit TssK</fullName>
    </submittedName>
</protein>
<proteinExistence type="predicted"/>
<sequence length="449" mass="49514">MKNVLPMNNRIEPVTERVEWHEGMLLSPQHLQQLSARLDSLTAWQVLAAAPFSWGVRLLRIDPGLLPSGRLCVMALDAILPDGALACHDAENPLHLPLEIALPGEAERLGRDVFDIHLSVPVASTMRYKRAIRRFRSVADAFVEDEVSNAPAIEMPRQLLNLQLMAGEPPPATHACLRLCTVRRENAVFQLDPRLPPLLEVGRDGELWRRIAATLASIRSKAAFVAKQTGSPSSRIDERLLQLELKERLHSLLAGLPLVEAVLRTPHLHPLNLYWALASMLGSVSLAKPGAMPPVLGDYDHAEPSAMLLPLLDEIDALTLELCQQFRERKFELRSGAFEIQVPPEALESRLYVGLRGQTEKDLEAWMKGAIVGPASTYASLKQRRVLGAARRGVERVEGLAVRSGAGYLLFELDCAGGMVVGGETLVISHVNESPGVERPREIVLFTRV</sequence>
<gene>
    <name evidence="1" type="primary">tssK</name>
    <name evidence="1" type="ORF">OVY01_14300</name>
</gene>
<reference evidence="1" key="1">
    <citation type="submission" date="2022-11" db="EMBL/GenBank/DDBJ databases">
        <title>Robbsia betulipollinis sp. nov., isolated from pollen of birch (Betula pendula).</title>
        <authorList>
            <person name="Shi H."/>
            <person name="Ambika Manirajan B."/>
            <person name="Ratering S."/>
            <person name="Geissler-Plaum R."/>
            <person name="Schnell S."/>
        </authorList>
    </citation>
    <scope>NUCLEOTIDE SEQUENCE</scope>
    <source>
        <strain evidence="1">Bb-Pol-6</strain>
    </source>
</reference>
<evidence type="ECO:0000313" key="1">
    <source>
        <dbReference type="EMBL" id="MCY0388386.1"/>
    </source>
</evidence>
<evidence type="ECO:0000313" key="2">
    <source>
        <dbReference type="Proteomes" id="UP001082899"/>
    </source>
</evidence>